<evidence type="ECO:0000259" key="3">
    <source>
        <dbReference type="Pfam" id="PF02826"/>
    </source>
</evidence>
<evidence type="ECO:0000313" key="4">
    <source>
        <dbReference type="EMBL" id="QUR67806.1"/>
    </source>
</evidence>
<sequence>MPDEPVVVAIMFPAAWDHRPATALAADIARLKSISPRIQVIDERYTDSDAVRLRRGQDPSADLRDQQAPLTDRQREVLAQAEVILAQDLPFDVADLAPRLRWVQGVGAGVSQLQSAGVPNGSVRLTTAAGANSVAIAEFVFARILQIVKRLPEIDTLAREHVWRPTYGSQLAGRSLTVVGLGSIGRRVAILARAFGMHVKAVRQSAQTGATDRDVDEVFGAADLVSAVTGSAVVVAAVPETPDTRDLFNAKIFGAMSGGSVFINVGRGSAVDEDDLVKALSDGHLAAAALDVVKNEPLPAAAELWAAPNLYLSPHSAATADEHWRNVFALFGANLENYLNGEPLVNQVPSV</sequence>
<dbReference type="SUPFAM" id="SSF51735">
    <property type="entry name" value="NAD(P)-binding Rossmann-fold domains"/>
    <property type="match status" value="1"/>
</dbReference>
<dbReference type="EMBL" id="CP046600">
    <property type="protein sequence ID" value="QUR67806.1"/>
    <property type="molecule type" value="Genomic_DNA"/>
</dbReference>
<keyword evidence="1" id="KW-0560">Oxidoreductase</keyword>
<gene>
    <name evidence="4" type="ORF">F6B93_12465</name>
</gene>
<dbReference type="Proteomes" id="UP000682202">
    <property type="component" value="Chromosome"/>
</dbReference>
<dbReference type="PANTHER" id="PTHR43333">
    <property type="entry name" value="2-HACID_DH_C DOMAIN-CONTAINING PROTEIN"/>
    <property type="match status" value="1"/>
</dbReference>
<dbReference type="GO" id="GO:0051287">
    <property type="term" value="F:NAD binding"/>
    <property type="evidence" value="ECO:0007669"/>
    <property type="project" value="InterPro"/>
</dbReference>
<dbReference type="Gene3D" id="3.40.50.720">
    <property type="entry name" value="NAD(P)-binding Rossmann-like Domain"/>
    <property type="match status" value="2"/>
</dbReference>
<evidence type="ECO:0000313" key="5">
    <source>
        <dbReference type="Proteomes" id="UP000682202"/>
    </source>
</evidence>
<keyword evidence="5" id="KW-1185">Reference proteome</keyword>
<protein>
    <submittedName>
        <fullName evidence="4">D-2-hydroxyacid dehydrogenase</fullName>
    </submittedName>
</protein>
<dbReference type="InterPro" id="IPR036291">
    <property type="entry name" value="NAD(P)-bd_dom_sf"/>
</dbReference>
<evidence type="ECO:0000256" key="1">
    <source>
        <dbReference type="ARBA" id="ARBA00023002"/>
    </source>
</evidence>
<organism evidence="4 5">
    <name type="scientific">Mycobacterium spongiae</name>
    <dbReference type="NCBI Taxonomy" id="886343"/>
    <lineage>
        <taxon>Bacteria</taxon>
        <taxon>Bacillati</taxon>
        <taxon>Actinomycetota</taxon>
        <taxon>Actinomycetes</taxon>
        <taxon>Mycobacteriales</taxon>
        <taxon>Mycobacteriaceae</taxon>
        <taxon>Mycobacterium</taxon>
    </lineage>
</organism>
<dbReference type="AlphaFoldDB" id="A0A975JY05"/>
<dbReference type="PANTHER" id="PTHR43333:SF1">
    <property type="entry name" value="D-ISOMER SPECIFIC 2-HYDROXYACID DEHYDROGENASE NAD-BINDING DOMAIN-CONTAINING PROTEIN"/>
    <property type="match status" value="1"/>
</dbReference>
<proteinExistence type="predicted"/>
<dbReference type="CDD" id="cd05300">
    <property type="entry name" value="2-Hacid_dh_1"/>
    <property type="match status" value="1"/>
</dbReference>
<accession>A0A975JY05</accession>
<dbReference type="SUPFAM" id="SSF52283">
    <property type="entry name" value="Formate/glycerate dehydrogenase catalytic domain-like"/>
    <property type="match status" value="1"/>
</dbReference>
<name>A0A975JY05_9MYCO</name>
<dbReference type="KEGG" id="mspg:F6B93_12465"/>
<dbReference type="InterPro" id="IPR006140">
    <property type="entry name" value="D-isomer_DH_NAD-bd"/>
</dbReference>
<dbReference type="RefSeq" id="WP_211695380.1">
    <property type="nucleotide sequence ID" value="NZ_CP046600.1"/>
</dbReference>
<dbReference type="GO" id="GO:0016491">
    <property type="term" value="F:oxidoreductase activity"/>
    <property type="evidence" value="ECO:0007669"/>
    <property type="project" value="UniProtKB-KW"/>
</dbReference>
<reference evidence="4" key="1">
    <citation type="submission" date="2019-12" db="EMBL/GenBank/DDBJ databases">
        <title>Mycobacterium spongiae sp. nov.</title>
        <authorList>
            <person name="Stinear T."/>
        </authorList>
    </citation>
    <scope>NUCLEOTIDE SEQUENCE</scope>
    <source>
        <strain evidence="4">FSD4b-SM</strain>
    </source>
</reference>
<keyword evidence="2" id="KW-0520">NAD</keyword>
<evidence type="ECO:0000256" key="2">
    <source>
        <dbReference type="ARBA" id="ARBA00023027"/>
    </source>
</evidence>
<dbReference type="Pfam" id="PF02826">
    <property type="entry name" value="2-Hacid_dh_C"/>
    <property type="match status" value="1"/>
</dbReference>
<feature type="domain" description="D-isomer specific 2-hydroxyacid dehydrogenase NAD-binding" evidence="3">
    <location>
        <begin position="142"/>
        <end position="317"/>
    </location>
</feature>